<evidence type="ECO:0000256" key="2">
    <source>
        <dbReference type="ARBA" id="ARBA00023012"/>
    </source>
</evidence>
<dbReference type="Pfam" id="PF00072">
    <property type="entry name" value="Response_reg"/>
    <property type="match status" value="1"/>
</dbReference>
<keyword evidence="2" id="KW-0902">Two-component regulatory system</keyword>
<protein>
    <submittedName>
        <fullName evidence="6">Uu.00g146570.m01.CDS01</fullName>
    </submittedName>
</protein>
<evidence type="ECO:0000259" key="5">
    <source>
        <dbReference type="PROSITE" id="PS50110"/>
    </source>
</evidence>
<dbReference type="Proteomes" id="UP001295740">
    <property type="component" value="Unassembled WGS sequence"/>
</dbReference>
<evidence type="ECO:0000256" key="1">
    <source>
        <dbReference type="ARBA" id="ARBA00022553"/>
    </source>
</evidence>
<comment type="caution">
    <text evidence="6">The sequence shown here is derived from an EMBL/GenBank/DDBJ whole genome shotgun (WGS) entry which is preliminary data.</text>
</comment>
<dbReference type="GO" id="GO:0000160">
    <property type="term" value="P:phosphorelay signal transduction system"/>
    <property type="evidence" value="ECO:0007669"/>
    <property type="project" value="UniProtKB-KW"/>
</dbReference>
<dbReference type="PANTHER" id="PTHR45339">
    <property type="entry name" value="HYBRID SIGNAL TRANSDUCTION HISTIDINE KINASE J"/>
    <property type="match status" value="1"/>
</dbReference>
<evidence type="ECO:0000256" key="4">
    <source>
        <dbReference type="SAM" id="MobiDB-lite"/>
    </source>
</evidence>
<dbReference type="PANTHER" id="PTHR45339:SF1">
    <property type="entry name" value="HYBRID SIGNAL TRANSDUCTION HISTIDINE KINASE J"/>
    <property type="match status" value="1"/>
</dbReference>
<dbReference type="InterPro" id="IPR001789">
    <property type="entry name" value="Sig_transdc_resp-reg_receiver"/>
</dbReference>
<dbReference type="EMBL" id="CAUWAG010000012">
    <property type="protein sequence ID" value="CAJ2509631.1"/>
    <property type="molecule type" value="Genomic_DNA"/>
</dbReference>
<accession>A0AAI8YJK0</accession>
<proteinExistence type="predicted"/>
<dbReference type="SUPFAM" id="SSF52172">
    <property type="entry name" value="CheY-like"/>
    <property type="match status" value="1"/>
</dbReference>
<reference evidence="6" key="1">
    <citation type="submission" date="2023-10" db="EMBL/GenBank/DDBJ databases">
        <authorList>
            <person name="Hackl T."/>
        </authorList>
    </citation>
    <scope>NUCLEOTIDE SEQUENCE</scope>
</reference>
<evidence type="ECO:0000313" key="7">
    <source>
        <dbReference type="Proteomes" id="UP001295740"/>
    </source>
</evidence>
<feature type="region of interest" description="Disordered" evidence="4">
    <location>
        <begin position="1"/>
        <end position="31"/>
    </location>
</feature>
<keyword evidence="1 3" id="KW-0597">Phosphoprotein</keyword>
<evidence type="ECO:0000313" key="6">
    <source>
        <dbReference type="EMBL" id="CAJ2509631.1"/>
    </source>
</evidence>
<gene>
    <name evidence="6" type="ORF">KHLLAP_LOCUS10099</name>
</gene>
<feature type="modified residue" description="4-aspartylphosphate" evidence="3">
    <location>
        <position position="129"/>
    </location>
</feature>
<dbReference type="SMART" id="SM00448">
    <property type="entry name" value="REC"/>
    <property type="match status" value="1"/>
</dbReference>
<name>A0AAI8YJK0_9PEZI</name>
<organism evidence="6 7">
    <name type="scientific">Anthostomella pinea</name>
    <dbReference type="NCBI Taxonomy" id="933095"/>
    <lineage>
        <taxon>Eukaryota</taxon>
        <taxon>Fungi</taxon>
        <taxon>Dikarya</taxon>
        <taxon>Ascomycota</taxon>
        <taxon>Pezizomycotina</taxon>
        <taxon>Sordariomycetes</taxon>
        <taxon>Xylariomycetidae</taxon>
        <taxon>Xylariales</taxon>
        <taxon>Xylariaceae</taxon>
        <taxon>Anthostomella</taxon>
    </lineage>
</organism>
<dbReference type="AlphaFoldDB" id="A0AAI8YJK0"/>
<dbReference type="Gene3D" id="3.40.50.2300">
    <property type="match status" value="1"/>
</dbReference>
<keyword evidence="7" id="KW-1185">Reference proteome</keyword>
<dbReference type="CDD" id="cd17546">
    <property type="entry name" value="REC_hyHK_CKI1_RcsC-like"/>
    <property type="match status" value="1"/>
</dbReference>
<dbReference type="InterPro" id="IPR011006">
    <property type="entry name" value="CheY-like_superfamily"/>
</dbReference>
<evidence type="ECO:0000256" key="3">
    <source>
        <dbReference type="PROSITE-ProRule" id="PRU00169"/>
    </source>
</evidence>
<dbReference type="PROSITE" id="PS50110">
    <property type="entry name" value="RESPONSE_REGULATORY"/>
    <property type="match status" value="1"/>
</dbReference>
<feature type="domain" description="Response regulatory" evidence="5">
    <location>
        <begin position="78"/>
        <end position="203"/>
    </location>
</feature>
<sequence>MGVRLGDIRGGNTSSSTAHSADASASQQDDTDTWVSEAAHIVNTTISKHRRTLIVVFTFGAAEEDEVLPPADVEGRITLLCAEDNPVNQRFLHVFLSRHNQDHEMTDNGLDVVDACMAEPERFRCILMDITLPDINGIEATRRIRAFEDTRRDLRRAVIVGLTVHSALSPHLSLSAGAFDLFDALVTKPFSLGTVGQMLFGGPDTNLVALHGSLTPQEMRQYPLRQRDSRLFGDSPRERAVVEELRRMKERMNGQINERRERFNDYQVNVRIRVIKKEKMAS</sequence>
<feature type="compositionally biased region" description="Low complexity" evidence="4">
    <location>
        <begin position="13"/>
        <end position="28"/>
    </location>
</feature>